<feature type="region of interest" description="Disordered" evidence="1">
    <location>
        <begin position="86"/>
        <end position="109"/>
    </location>
</feature>
<feature type="non-terminal residue" evidence="2">
    <location>
        <position position="109"/>
    </location>
</feature>
<evidence type="ECO:0000313" key="2">
    <source>
        <dbReference type="EMBL" id="GAG49362.1"/>
    </source>
</evidence>
<gene>
    <name evidence="2" type="ORF">S01H1_82371</name>
</gene>
<dbReference type="AlphaFoldDB" id="X0YR75"/>
<proteinExistence type="predicted"/>
<organism evidence="2">
    <name type="scientific">marine sediment metagenome</name>
    <dbReference type="NCBI Taxonomy" id="412755"/>
    <lineage>
        <taxon>unclassified sequences</taxon>
        <taxon>metagenomes</taxon>
        <taxon>ecological metagenomes</taxon>
    </lineage>
</organism>
<name>X0YR75_9ZZZZ</name>
<accession>X0YR75</accession>
<reference evidence="2" key="1">
    <citation type="journal article" date="2014" name="Front. Microbiol.">
        <title>High frequency of phylogenetically diverse reductive dehalogenase-homologous genes in deep subseafloor sedimentary metagenomes.</title>
        <authorList>
            <person name="Kawai M."/>
            <person name="Futagami T."/>
            <person name="Toyoda A."/>
            <person name="Takaki Y."/>
            <person name="Nishi S."/>
            <person name="Hori S."/>
            <person name="Arai W."/>
            <person name="Tsubouchi T."/>
            <person name="Morono Y."/>
            <person name="Uchiyama I."/>
            <person name="Ito T."/>
            <person name="Fujiyama A."/>
            <person name="Inagaki F."/>
            <person name="Takami H."/>
        </authorList>
    </citation>
    <scope>NUCLEOTIDE SEQUENCE</scope>
    <source>
        <strain evidence="2">Expedition CK06-06</strain>
    </source>
</reference>
<protein>
    <recommendedName>
        <fullName evidence="3">Hsp20/alpha crystallin family protein</fullName>
    </recommendedName>
</protein>
<evidence type="ECO:0008006" key="3">
    <source>
        <dbReference type="Google" id="ProtNLM"/>
    </source>
</evidence>
<sequence>MSSWDDWIKRFSERRGFFFPEIDRLMEEMEKEMAEAFRDMENVMPRDMVRVRRLPDGSVKREYGPFVYGYSVKIGPDGKPVIREFGNIKPGPGREGAPPLNLQDRREPR</sequence>
<evidence type="ECO:0000256" key="1">
    <source>
        <dbReference type="SAM" id="MobiDB-lite"/>
    </source>
</evidence>
<dbReference type="EMBL" id="BARS01055831">
    <property type="protein sequence ID" value="GAG49362.1"/>
    <property type="molecule type" value="Genomic_DNA"/>
</dbReference>
<comment type="caution">
    <text evidence="2">The sequence shown here is derived from an EMBL/GenBank/DDBJ whole genome shotgun (WGS) entry which is preliminary data.</text>
</comment>